<evidence type="ECO:0000256" key="1">
    <source>
        <dbReference type="ARBA" id="ARBA00004141"/>
    </source>
</evidence>
<feature type="transmembrane region" description="Helical" evidence="5">
    <location>
        <begin position="274"/>
        <end position="292"/>
    </location>
</feature>
<evidence type="ECO:0000256" key="2">
    <source>
        <dbReference type="ARBA" id="ARBA00022692"/>
    </source>
</evidence>
<feature type="transmembrane region" description="Helical" evidence="5">
    <location>
        <begin position="159"/>
        <end position="177"/>
    </location>
</feature>
<feature type="transmembrane region" description="Helical" evidence="5">
    <location>
        <begin position="208"/>
        <end position="226"/>
    </location>
</feature>
<feature type="transmembrane region" description="Helical" evidence="5">
    <location>
        <begin position="375"/>
        <end position="394"/>
    </location>
</feature>
<proteinExistence type="predicted"/>
<reference evidence="7" key="1">
    <citation type="submission" date="2018-06" db="EMBL/GenBank/DDBJ databases">
        <authorList>
            <person name="Zhirakovskaya E."/>
        </authorList>
    </citation>
    <scope>NUCLEOTIDE SEQUENCE</scope>
</reference>
<gene>
    <name evidence="7" type="ORF">MNBD_GAMMA09-3279</name>
</gene>
<protein>
    <recommendedName>
        <fullName evidence="6">O-antigen ligase-related domain-containing protein</fullName>
    </recommendedName>
</protein>
<keyword evidence="3 5" id="KW-1133">Transmembrane helix</keyword>
<feature type="transmembrane region" description="Helical" evidence="5">
    <location>
        <begin position="101"/>
        <end position="120"/>
    </location>
</feature>
<keyword evidence="2 5" id="KW-0812">Transmembrane</keyword>
<feature type="transmembrane region" description="Helical" evidence="5">
    <location>
        <begin position="126"/>
        <end position="147"/>
    </location>
</feature>
<feature type="transmembrane region" description="Helical" evidence="5">
    <location>
        <begin position="71"/>
        <end position="89"/>
    </location>
</feature>
<evidence type="ECO:0000256" key="3">
    <source>
        <dbReference type="ARBA" id="ARBA00022989"/>
    </source>
</evidence>
<evidence type="ECO:0000259" key="6">
    <source>
        <dbReference type="Pfam" id="PF04932"/>
    </source>
</evidence>
<feature type="transmembrane region" description="Helical" evidence="5">
    <location>
        <begin position="430"/>
        <end position="449"/>
    </location>
</feature>
<feature type="transmembrane region" description="Helical" evidence="5">
    <location>
        <begin position="38"/>
        <end position="59"/>
    </location>
</feature>
<feature type="transmembrane region" description="Helical" evidence="5">
    <location>
        <begin position="406"/>
        <end position="424"/>
    </location>
</feature>
<dbReference type="GO" id="GO:0016020">
    <property type="term" value="C:membrane"/>
    <property type="evidence" value="ECO:0007669"/>
    <property type="project" value="UniProtKB-SubCell"/>
</dbReference>
<keyword evidence="4 5" id="KW-0472">Membrane</keyword>
<sequence length="486" mass="54263">MNPNTIDIVVAANNISLLYVVIAFIVAVLLARKTEKKWPALILVFWILAQPVLNAYYIIKVPGLPFDFQPNRTLFLFLLAYFAFGLVGANKTRSYNIQHKADFTPYLIAYIIFVIIAMLLNMNTLTIKRLVAIPLEPLTFLLLFLYVKDIVTEKLLRTLLYAIVIMSVVNAFIALYQITIDVFFLRIGAPRVAFGGIYRSYGVFPTEYILGGLQVISVFIVATLLKKNSIKYPVIILLVMSLITTFHRLDLLIVMVCGLVYVSKYAKKKMSGPILMILSLGVASTVPAYIVYKSVAGESQFVSDRLSDDTVSGRFQQYAIVIKNMPKHLLGLGSYEHPAYQKLMIDNNMTKSVMQPDGTKRAIGLGVHNGFLGVGIQYGVMAMLAFSLLLWKMFHYFLKRATRDNPLSIIPLFAVAVWVLSNLSNGVIVFSSYNVMLIALITGAFVGLFEQGGFTNGNNSIESADNKSSFKEKSAEKNKYVGVKLR</sequence>
<dbReference type="PANTHER" id="PTHR37422">
    <property type="entry name" value="TEICHURONIC ACID BIOSYNTHESIS PROTEIN TUAE"/>
    <property type="match status" value="1"/>
</dbReference>
<organism evidence="7">
    <name type="scientific">hydrothermal vent metagenome</name>
    <dbReference type="NCBI Taxonomy" id="652676"/>
    <lineage>
        <taxon>unclassified sequences</taxon>
        <taxon>metagenomes</taxon>
        <taxon>ecological metagenomes</taxon>
    </lineage>
</organism>
<dbReference type="PANTHER" id="PTHR37422:SF13">
    <property type="entry name" value="LIPOPOLYSACCHARIDE BIOSYNTHESIS PROTEIN PA4999-RELATED"/>
    <property type="match status" value="1"/>
</dbReference>
<dbReference type="AlphaFoldDB" id="A0A3B0XV34"/>
<accession>A0A3B0XV34</accession>
<name>A0A3B0XV34_9ZZZZ</name>
<feature type="transmembrane region" description="Helical" evidence="5">
    <location>
        <begin position="232"/>
        <end position="262"/>
    </location>
</feature>
<feature type="transmembrane region" description="Helical" evidence="5">
    <location>
        <begin position="6"/>
        <end position="31"/>
    </location>
</feature>
<comment type="subcellular location">
    <subcellularLocation>
        <location evidence="1">Membrane</location>
        <topology evidence="1">Multi-pass membrane protein</topology>
    </subcellularLocation>
</comment>
<evidence type="ECO:0000313" key="7">
    <source>
        <dbReference type="EMBL" id="VAW65749.1"/>
    </source>
</evidence>
<dbReference type="InterPro" id="IPR007016">
    <property type="entry name" value="O-antigen_ligase-rel_domated"/>
</dbReference>
<feature type="domain" description="O-antigen ligase-related" evidence="6">
    <location>
        <begin position="234"/>
        <end position="386"/>
    </location>
</feature>
<evidence type="ECO:0000256" key="5">
    <source>
        <dbReference type="SAM" id="Phobius"/>
    </source>
</evidence>
<dbReference type="InterPro" id="IPR051533">
    <property type="entry name" value="WaaL-like"/>
</dbReference>
<evidence type="ECO:0000256" key="4">
    <source>
        <dbReference type="ARBA" id="ARBA00023136"/>
    </source>
</evidence>
<dbReference type="EMBL" id="UOFI01000069">
    <property type="protein sequence ID" value="VAW65749.1"/>
    <property type="molecule type" value="Genomic_DNA"/>
</dbReference>
<dbReference type="Pfam" id="PF04932">
    <property type="entry name" value="Wzy_C"/>
    <property type="match status" value="1"/>
</dbReference>